<gene>
    <name evidence="3" type="ORF">FWK35_00003614</name>
</gene>
<dbReference type="GO" id="GO:0003964">
    <property type="term" value="F:RNA-directed DNA polymerase activity"/>
    <property type="evidence" value="ECO:0007669"/>
    <property type="project" value="UniProtKB-KW"/>
</dbReference>
<dbReference type="Proteomes" id="UP000478052">
    <property type="component" value="Unassembled WGS sequence"/>
</dbReference>
<feature type="chain" id="PRO_5026097519" evidence="2">
    <location>
        <begin position="22"/>
        <end position="193"/>
    </location>
</feature>
<evidence type="ECO:0000256" key="2">
    <source>
        <dbReference type="SAM" id="SignalP"/>
    </source>
</evidence>
<evidence type="ECO:0000313" key="3">
    <source>
        <dbReference type="EMBL" id="KAF0770217.1"/>
    </source>
</evidence>
<dbReference type="AlphaFoldDB" id="A0A6G0ZGI7"/>
<feature type="coiled-coil region" evidence="1">
    <location>
        <begin position="24"/>
        <end position="62"/>
    </location>
</feature>
<name>A0A6G0ZGI7_APHCR</name>
<reference evidence="3 4" key="1">
    <citation type="submission" date="2019-08" db="EMBL/GenBank/DDBJ databases">
        <title>Whole genome of Aphis craccivora.</title>
        <authorList>
            <person name="Voronova N.V."/>
            <person name="Shulinski R.S."/>
            <person name="Bandarenka Y.V."/>
            <person name="Zhorov D.G."/>
            <person name="Warner D."/>
        </authorList>
    </citation>
    <scope>NUCLEOTIDE SEQUENCE [LARGE SCALE GENOMIC DNA]</scope>
    <source>
        <strain evidence="3">180601</strain>
        <tissue evidence="3">Whole Body</tissue>
    </source>
</reference>
<dbReference type="PANTHER" id="PTHR37445">
    <property type="entry name" value="PROTEIN CBG24663"/>
    <property type="match status" value="1"/>
</dbReference>
<keyword evidence="4" id="KW-1185">Reference proteome</keyword>
<feature type="signal peptide" evidence="2">
    <location>
        <begin position="1"/>
        <end position="21"/>
    </location>
</feature>
<organism evidence="3 4">
    <name type="scientific">Aphis craccivora</name>
    <name type="common">Cowpea aphid</name>
    <dbReference type="NCBI Taxonomy" id="307492"/>
    <lineage>
        <taxon>Eukaryota</taxon>
        <taxon>Metazoa</taxon>
        <taxon>Ecdysozoa</taxon>
        <taxon>Arthropoda</taxon>
        <taxon>Hexapoda</taxon>
        <taxon>Insecta</taxon>
        <taxon>Pterygota</taxon>
        <taxon>Neoptera</taxon>
        <taxon>Paraneoptera</taxon>
        <taxon>Hemiptera</taxon>
        <taxon>Sternorrhyncha</taxon>
        <taxon>Aphidomorpha</taxon>
        <taxon>Aphidoidea</taxon>
        <taxon>Aphididae</taxon>
        <taxon>Aphidini</taxon>
        <taxon>Aphis</taxon>
        <taxon>Aphis</taxon>
    </lineage>
</organism>
<keyword evidence="1" id="KW-0175">Coiled coil</keyword>
<dbReference type="PANTHER" id="PTHR37445:SF3">
    <property type="entry name" value="ZINC FINGER PHD-TYPE DOMAIN-CONTAINING PROTEIN"/>
    <property type="match status" value="1"/>
</dbReference>
<accession>A0A6G0ZGI7</accession>
<keyword evidence="2" id="KW-0732">Signal</keyword>
<dbReference type="OrthoDB" id="6606635at2759"/>
<sequence>SYEKVVCSLFLPLLLYLSIMNENNDKYTEIIKSLNDSLSEENKKLKEKIGTLEHKIEKIEMSPTSIGTEQDIISELIDRQLRANNIIVFNLPESTNQDYDKLKNMFNNIMMANILNFSCTRLGKLIQNDNSKPRPLKVILRNSLESLIVLRSQAKLRSSSDWTNIRCASDRTLKQREHMTSLRNELQRRSPQK</sequence>
<dbReference type="EMBL" id="VUJU01000465">
    <property type="protein sequence ID" value="KAF0770217.1"/>
    <property type="molecule type" value="Genomic_DNA"/>
</dbReference>
<evidence type="ECO:0000313" key="4">
    <source>
        <dbReference type="Proteomes" id="UP000478052"/>
    </source>
</evidence>
<keyword evidence="3" id="KW-0808">Transferase</keyword>
<proteinExistence type="predicted"/>
<keyword evidence="3" id="KW-0548">Nucleotidyltransferase</keyword>
<keyword evidence="3" id="KW-0695">RNA-directed DNA polymerase</keyword>
<feature type="non-terminal residue" evidence="3">
    <location>
        <position position="1"/>
    </location>
</feature>
<comment type="caution">
    <text evidence="3">The sequence shown here is derived from an EMBL/GenBank/DDBJ whole genome shotgun (WGS) entry which is preliminary data.</text>
</comment>
<protein>
    <submittedName>
        <fullName evidence="3">Reverse transcriptase domain-containing protein</fullName>
    </submittedName>
</protein>
<evidence type="ECO:0000256" key="1">
    <source>
        <dbReference type="SAM" id="Coils"/>
    </source>
</evidence>